<keyword evidence="2" id="KW-0812">Transmembrane</keyword>
<evidence type="ECO:0000256" key="1">
    <source>
        <dbReference type="SAM" id="MobiDB-lite"/>
    </source>
</evidence>
<evidence type="ECO:0000313" key="4">
    <source>
        <dbReference type="Proteomes" id="UP000217935"/>
    </source>
</evidence>
<keyword evidence="4" id="KW-1185">Reference proteome</keyword>
<dbReference type="AlphaFoldDB" id="A0A291GAA9"/>
<keyword evidence="2" id="KW-1133">Transmembrane helix</keyword>
<dbReference type="KEGG" id="ceh:CEW89_05815"/>
<name>A0A291GAA9_9RHOB</name>
<dbReference type="Proteomes" id="UP000217935">
    <property type="component" value="Chromosome"/>
</dbReference>
<dbReference type="EMBL" id="CP022196">
    <property type="protein sequence ID" value="ATG47131.1"/>
    <property type="molecule type" value="Genomic_DNA"/>
</dbReference>
<proteinExistence type="predicted"/>
<evidence type="ECO:0008006" key="5">
    <source>
        <dbReference type="Google" id="ProtNLM"/>
    </source>
</evidence>
<evidence type="ECO:0000256" key="2">
    <source>
        <dbReference type="SAM" id="Phobius"/>
    </source>
</evidence>
<feature type="region of interest" description="Disordered" evidence="1">
    <location>
        <begin position="1"/>
        <end position="37"/>
    </location>
</feature>
<keyword evidence="2" id="KW-0472">Membrane</keyword>
<feature type="transmembrane region" description="Helical" evidence="2">
    <location>
        <begin position="50"/>
        <end position="71"/>
    </location>
</feature>
<organism evidence="3 4">
    <name type="scientific">Celeribacter ethanolicus</name>
    <dbReference type="NCBI Taxonomy" id="1758178"/>
    <lineage>
        <taxon>Bacteria</taxon>
        <taxon>Pseudomonadati</taxon>
        <taxon>Pseudomonadota</taxon>
        <taxon>Alphaproteobacteria</taxon>
        <taxon>Rhodobacterales</taxon>
        <taxon>Roseobacteraceae</taxon>
        <taxon>Celeribacter</taxon>
    </lineage>
</organism>
<reference evidence="3 4" key="1">
    <citation type="submission" date="2017-06" db="EMBL/GenBank/DDBJ databases">
        <title>Celeribacter sp. TSPH2 complete genome sequence.</title>
        <authorList>
            <person name="Woo J.-H."/>
            <person name="Kim H.-S."/>
        </authorList>
    </citation>
    <scope>NUCLEOTIDE SEQUENCE [LARGE SCALE GENOMIC DNA]</scope>
    <source>
        <strain evidence="3 4">TSPH2</strain>
    </source>
</reference>
<evidence type="ECO:0000313" key="3">
    <source>
        <dbReference type="EMBL" id="ATG47131.1"/>
    </source>
</evidence>
<accession>A0A291GAA9</accession>
<feature type="compositionally biased region" description="Polar residues" evidence="1">
    <location>
        <begin position="27"/>
        <end position="37"/>
    </location>
</feature>
<gene>
    <name evidence="3" type="ORF">CEW89_05815</name>
</gene>
<protein>
    <recommendedName>
        <fullName evidence="5">GAF domain-containing protein</fullName>
    </recommendedName>
</protein>
<sequence>MPQNQAGVTSVAAAETEAGGHAKEPSEGQSNQLISKTPANDLSEGGVSNFVVVIQALVWPLTILLALMLIAHNDRLGRILGIGTKLVKKVSAGGVQIEINAETVQLVQRQLHGTFQELIESSTEEYERMADIQEIPTHLKNAIVENGLKNVSDLRATVHVNDVIFPEYLYQLVDYYPRGGGGHRRNSQRYGIIGRSWRSSESHGTGDAFAGIGSVEALVENWGMTHEEAQGQVSARPSSMSIVVRHEEIPVGILFVDSTSTDAFGNDTQATERANEIAVSPSVKRLGEALARTLAPLRTAAPSIKIIGS</sequence>